<gene>
    <name evidence="1" type="ORF">OV079_53100</name>
</gene>
<reference evidence="1" key="1">
    <citation type="submission" date="2022-11" db="EMBL/GenBank/DDBJ databases">
        <title>Minimal conservation of predation-associated metabolite biosynthetic gene clusters underscores biosynthetic potential of Myxococcota including descriptions for ten novel species: Archangium lansinium sp. nov., Myxococcus landrumus sp. nov., Nannocystis bai.</title>
        <authorList>
            <person name="Ahearne A."/>
            <person name="Stevens C."/>
            <person name="Phillips K."/>
        </authorList>
    </citation>
    <scope>NUCLEOTIDE SEQUENCE</scope>
    <source>
        <strain evidence="1">Na p29</strain>
    </source>
</reference>
<evidence type="ECO:0000313" key="2">
    <source>
        <dbReference type="Proteomes" id="UP001150924"/>
    </source>
</evidence>
<dbReference type="Proteomes" id="UP001150924">
    <property type="component" value="Unassembled WGS sequence"/>
</dbReference>
<evidence type="ECO:0000313" key="1">
    <source>
        <dbReference type="EMBL" id="MCY1014116.1"/>
    </source>
</evidence>
<dbReference type="RefSeq" id="WP_267778354.1">
    <property type="nucleotide sequence ID" value="NZ_JAPNKE010000002.1"/>
</dbReference>
<sequence>MFRASVKALARQGVLATAGWLLGMQMTMNRAIECIGRHVHVHSHYIRHSDSPAAMHYAEREGWMPQVSEIYSWEEIGRLARDAAAGRLRSYFPVYCVNPV</sequence>
<name>A0A9X3F1I3_9BACT</name>
<dbReference type="AlphaFoldDB" id="A0A9X3F1I3"/>
<comment type="caution">
    <text evidence="1">The sequence shown here is derived from an EMBL/GenBank/DDBJ whole genome shotgun (WGS) entry which is preliminary data.</text>
</comment>
<protein>
    <submittedName>
        <fullName evidence="1">Uncharacterized protein</fullName>
    </submittedName>
</protein>
<dbReference type="Gene3D" id="3.40.50.720">
    <property type="entry name" value="NAD(P)-binding Rossmann-like Domain"/>
    <property type="match status" value="1"/>
</dbReference>
<dbReference type="Gene3D" id="3.90.180.10">
    <property type="entry name" value="Medium-chain alcohol dehydrogenases, catalytic domain"/>
    <property type="match status" value="1"/>
</dbReference>
<accession>A0A9X3F1I3</accession>
<dbReference type="EMBL" id="JAPNKE010000002">
    <property type="protein sequence ID" value="MCY1014116.1"/>
    <property type="molecule type" value="Genomic_DNA"/>
</dbReference>
<organism evidence="1 2">
    <name type="scientific">Nannocystis pusilla</name>
    <dbReference type="NCBI Taxonomy" id="889268"/>
    <lineage>
        <taxon>Bacteria</taxon>
        <taxon>Pseudomonadati</taxon>
        <taxon>Myxococcota</taxon>
        <taxon>Polyangia</taxon>
        <taxon>Nannocystales</taxon>
        <taxon>Nannocystaceae</taxon>
        <taxon>Nannocystis</taxon>
    </lineage>
</organism>
<keyword evidence="2" id="KW-1185">Reference proteome</keyword>
<proteinExistence type="predicted"/>